<evidence type="ECO:0000313" key="4">
    <source>
        <dbReference type="Proteomes" id="UP000775213"/>
    </source>
</evidence>
<evidence type="ECO:0008006" key="5">
    <source>
        <dbReference type="Google" id="ProtNLM"/>
    </source>
</evidence>
<feature type="transmembrane region" description="Helical" evidence="2">
    <location>
        <begin position="32"/>
        <end position="48"/>
    </location>
</feature>
<organism evidence="3 4">
    <name type="scientific">Dendrobium chrysotoxum</name>
    <name type="common">Orchid</name>
    <dbReference type="NCBI Taxonomy" id="161865"/>
    <lineage>
        <taxon>Eukaryota</taxon>
        <taxon>Viridiplantae</taxon>
        <taxon>Streptophyta</taxon>
        <taxon>Embryophyta</taxon>
        <taxon>Tracheophyta</taxon>
        <taxon>Spermatophyta</taxon>
        <taxon>Magnoliopsida</taxon>
        <taxon>Liliopsida</taxon>
        <taxon>Asparagales</taxon>
        <taxon>Orchidaceae</taxon>
        <taxon>Epidendroideae</taxon>
        <taxon>Malaxideae</taxon>
        <taxon>Dendrobiinae</taxon>
        <taxon>Dendrobium</taxon>
    </lineage>
</organism>
<protein>
    <recommendedName>
        <fullName evidence="5">Protein TIC 214</fullName>
    </recommendedName>
</protein>
<comment type="caution">
    <text evidence="3">The sequence shown here is derived from an EMBL/GenBank/DDBJ whole genome shotgun (WGS) entry which is preliminary data.</text>
</comment>
<keyword evidence="2" id="KW-1133">Transmembrane helix</keyword>
<sequence>MKWVGLALFWIRQNHSIRSNKYLVSELRNSMARIFSILLFITCVYYLGRMPSHIITKKLKEKEKSETEEGGERKEERDVETTSEIKETKQEQEGSTEENPSLFSEERADLDKIDEMEEIRVNGKEKTKDEFHFKEARYQDLASPVYEDSDLETHQENWELGRLIEEKKKMWVEKTFVTFLFDFKRCNRPLRYTKKKKLENALRNEMSQFFFFTCTSDGKQIISFTYPPSLSTFLEMLEQRIFYT</sequence>
<dbReference type="EMBL" id="JAGFBR010000019">
    <property type="protein sequence ID" value="KAH0448217.1"/>
    <property type="molecule type" value="Genomic_DNA"/>
</dbReference>
<evidence type="ECO:0000256" key="1">
    <source>
        <dbReference type="SAM" id="MobiDB-lite"/>
    </source>
</evidence>
<dbReference type="InterPro" id="IPR008896">
    <property type="entry name" value="TIC214"/>
</dbReference>
<accession>A0AAV7FXQ8</accession>
<feature type="region of interest" description="Disordered" evidence="1">
    <location>
        <begin position="60"/>
        <end position="107"/>
    </location>
</feature>
<evidence type="ECO:0000313" key="3">
    <source>
        <dbReference type="EMBL" id="KAH0448217.1"/>
    </source>
</evidence>
<dbReference type="AlphaFoldDB" id="A0AAV7FXQ8"/>
<reference evidence="3 4" key="1">
    <citation type="journal article" date="2021" name="Hortic Res">
        <title>Chromosome-scale assembly of the Dendrobium chrysotoxum genome enhances the understanding of orchid evolution.</title>
        <authorList>
            <person name="Zhang Y."/>
            <person name="Zhang G.Q."/>
            <person name="Zhang D."/>
            <person name="Liu X.D."/>
            <person name="Xu X.Y."/>
            <person name="Sun W.H."/>
            <person name="Yu X."/>
            <person name="Zhu X."/>
            <person name="Wang Z.W."/>
            <person name="Zhao X."/>
            <person name="Zhong W.Y."/>
            <person name="Chen H."/>
            <person name="Yin W.L."/>
            <person name="Huang T."/>
            <person name="Niu S.C."/>
            <person name="Liu Z.J."/>
        </authorList>
    </citation>
    <scope>NUCLEOTIDE SEQUENCE [LARGE SCALE GENOMIC DNA]</scope>
    <source>
        <strain evidence="3">Lindl</strain>
    </source>
</reference>
<dbReference type="Proteomes" id="UP000775213">
    <property type="component" value="Unassembled WGS sequence"/>
</dbReference>
<name>A0AAV7FXQ8_DENCH</name>
<keyword evidence="4" id="KW-1185">Reference proteome</keyword>
<dbReference type="Pfam" id="PF05758">
    <property type="entry name" value="Ycf1"/>
    <property type="match status" value="1"/>
</dbReference>
<dbReference type="GO" id="GO:0016020">
    <property type="term" value="C:membrane"/>
    <property type="evidence" value="ECO:0007669"/>
    <property type="project" value="InterPro"/>
</dbReference>
<proteinExistence type="predicted"/>
<keyword evidence="2" id="KW-0812">Transmembrane</keyword>
<evidence type="ECO:0000256" key="2">
    <source>
        <dbReference type="SAM" id="Phobius"/>
    </source>
</evidence>
<keyword evidence="2" id="KW-0472">Membrane</keyword>
<gene>
    <name evidence="3" type="ORF">IEQ34_022017</name>
</gene>
<feature type="compositionally biased region" description="Basic and acidic residues" evidence="1">
    <location>
        <begin position="60"/>
        <end position="92"/>
    </location>
</feature>